<keyword evidence="1" id="KW-0067">ATP-binding</keyword>
<dbReference type="EMBL" id="LSFN01000005">
    <property type="protein sequence ID" value="OAB77238.1"/>
    <property type="molecule type" value="Genomic_DNA"/>
</dbReference>
<dbReference type="GO" id="GO:0005524">
    <property type="term" value="F:ATP binding"/>
    <property type="evidence" value="ECO:0007669"/>
    <property type="project" value="UniProtKB-UniRule"/>
</dbReference>
<dbReference type="SUPFAM" id="SSF56059">
    <property type="entry name" value="Glutathione synthetase ATP-binding domain-like"/>
    <property type="match status" value="1"/>
</dbReference>
<evidence type="ECO:0000259" key="2">
    <source>
        <dbReference type="PROSITE" id="PS50975"/>
    </source>
</evidence>
<dbReference type="InterPro" id="IPR026838">
    <property type="entry name" value="YheC/D"/>
</dbReference>
<dbReference type="PANTHER" id="PTHR21621">
    <property type="entry name" value="RIBOSOMAL PROTEIN S6 MODIFICATION PROTEIN"/>
    <property type="match status" value="1"/>
</dbReference>
<evidence type="ECO:0000313" key="3">
    <source>
        <dbReference type="EMBL" id="OAB77238.1"/>
    </source>
</evidence>
<dbReference type="GO" id="GO:0016879">
    <property type="term" value="F:ligase activity, forming carbon-nitrogen bonds"/>
    <property type="evidence" value="ECO:0007669"/>
    <property type="project" value="TreeGrafter"/>
</dbReference>
<gene>
    <name evidence="3" type="ORF">PNBC_06925</name>
</gene>
<evidence type="ECO:0000256" key="1">
    <source>
        <dbReference type="PROSITE-ProRule" id="PRU00409"/>
    </source>
</evidence>
<protein>
    <recommendedName>
        <fullName evidence="2">ATP-grasp domain-containing protein</fullName>
    </recommendedName>
</protein>
<dbReference type="Gene3D" id="3.30.470.20">
    <property type="entry name" value="ATP-grasp fold, B domain"/>
    <property type="match status" value="1"/>
</dbReference>
<evidence type="ECO:0000313" key="4">
    <source>
        <dbReference type="Proteomes" id="UP000077134"/>
    </source>
</evidence>
<reference evidence="3 4" key="1">
    <citation type="submission" date="2016-02" db="EMBL/GenBank/DDBJ databases">
        <title>Paenibacillus sp. LPB0068, isolated from Crassostrea gigas.</title>
        <authorList>
            <person name="Shin S.-K."/>
            <person name="Yi H."/>
        </authorList>
    </citation>
    <scope>NUCLEOTIDE SEQUENCE [LARGE SCALE GENOMIC DNA]</scope>
    <source>
        <strain evidence="3 4">LPB0068</strain>
    </source>
</reference>
<organism evidence="3 4">
    <name type="scientific">Paenibacillus crassostreae</name>
    <dbReference type="NCBI Taxonomy" id="1763538"/>
    <lineage>
        <taxon>Bacteria</taxon>
        <taxon>Bacillati</taxon>
        <taxon>Bacillota</taxon>
        <taxon>Bacilli</taxon>
        <taxon>Bacillales</taxon>
        <taxon>Paenibacillaceae</taxon>
        <taxon>Paenibacillus</taxon>
    </lineage>
</organism>
<dbReference type="STRING" id="1763538.LPB68_17810"/>
<feature type="domain" description="ATP-grasp" evidence="2">
    <location>
        <begin position="307"/>
        <end position="364"/>
    </location>
</feature>
<sequence length="372" mass="42595">MLIHPYIGSLGILCNRKLGNPPFSEQHYYRRLNQVSSKYGISIIVFHPQPIHRHVTGYTICQDEWKKSIMPIPDLIYDRCLCTLGSDYRSLIRLLDTTSLQKQPILWSRGLPGKWKVYNHLIKYPNLIPYLPPTSSYSDSESLNKELITHHGQVFLKPHAGSQGKSTLHIQRFPTENKFFINGRNHHNKEFMQTFNSESKALQWVHQFIHHRPYIIQPYLPLTSKNGHPFDIRVLMQKNGKGRWVLTGMVVRQGQFGSATSNLHGGGTAVSVLPYLTREYGTATAEHIMTVLHTLSRDISPILESHFGRLGELGIDYGVDTEGNVWLLEVNSRPGRTSFNLIGDPTISNLANENPLHYARYLLLRQLRRVNS</sequence>
<dbReference type="PROSITE" id="PS50975">
    <property type="entry name" value="ATP_GRASP"/>
    <property type="match status" value="1"/>
</dbReference>
<name>A0A167G5T8_9BACL</name>
<dbReference type="AlphaFoldDB" id="A0A167G5T8"/>
<accession>A0A167G5T8</accession>
<keyword evidence="1" id="KW-0547">Nucleotide-binding</keyword>
<dbReference type="Pfam" id="PF14398">
    <property type="entry name" value="ATPgrasp_YheCD"/>
    <property type="match status" value="1"/>
</dbReference>
<keyword evidence="4" id="KW-1185">Reference proteome</keyword>
<dbReference type="GO" id="GO:0046872">
    <property type="term" value="F:metal ion binding"/>
    <property type="evidence" value="ECO:0007669"/>
    <property type="project" value="InterPro"/>
</dbReference>
<dbReference type="InterPro" id="IPR011761">
    <property type="entry name" value="ATP-grasp"/>
</dbReference>
<dbReference type="Proteomes" id="UP000077134">
    <property type="component" value="Unassembled WGS sequence"/>
</dbReference>
<dbReference type="PANTHER" id="PTHR21621:SF0">
    <property type="entry name" value="BETA-CITRYLGLUTAMATE SYNTHASE B-RELATED"/>
    <property type="match status" value="1"/>
</dbReference>
<proteinExistence type="predicted"/>
<dbReference type="GO" id="GO:0005737">
    <property type="term" value="C:cytoplasm"/>
    <property type="evidence" value="ECO:0007669"/>
    <property type="project" value="TreeGrafter"/>
</dbReference>
<comment type="caution">
    <text evidence="3">The sequence shown here is derived from an EMBL/GenBank/DDBJ whole genome shotgun (WGS) entry which is preliminary data.</text>
</comment>